<accession>A0ABR7GZX0</accession>
<feature type="domain" description="Transcription regulator PadR N-terminal" evidence="1">
    <location>
        <begin position="5"/>
        <end position="76"/>
    </location>
</feature>
<name>A0ABR7GZX0_9FIRM</name>
<dbReference type="Pfam" id="PF03551">
    <property type="entry name" value="PadR"/>
    <property type="match status" value="1"/>
</dbReference>
<evidence type="ECO:0000313" key="3">
    <source>
        <dbReference type="EMBL" id="MBC5706486.1"/>
    </source>
</evidence>
<dbReference type="Proteomes" id="UP000634672">
    <property type="component" value="Unassembled WGS sequence"/>
</dbReference>
<dbReference type="InterPro" id="IPR036390">
    <property type="entry name" value="WH_DNA-bd_sf"/>
</dbReference>
<evidence type="ECO:0000313" key="4">
    <source>
        <dbReference type="Proteomes" id="UP000634672"/>
    </source>
</evidence>
<organism evidence="3 4">
    <name type="scientific">Hungatella hominis</name>
    <dbReference type="NCBI Taxonomy" id="2763050"/>
    <lineage>
        <taxon>Bacteria</taxon>
        <taxon>Bacillati</taxon>
        <taxon>Bacillota</taxon>
        <taxon>Clostridia</taxon>
        <taxon>Lachnospirales</taxon>
        <taxon>Lachnospiraceae</taxon>
        <taxon>Hungatella</taxon>
    </lineage>
</organism>
<dbReference type="Gene3D" id="1.10.10.10">
    <property type="entry name" value="Winged helix-like DNA-binding domain superfamily/Winged helix DNA-binding domain"/>
    <property type="match status" value="1"/>
</dbReference>
<dbReference type="InterPro" id="IPR018309">
    <property type="entry name" value="Tscrpt_reg_PadR_C"/>
</dbReference>
<dbReference type="EMBL" id="JACOPB010000001">
    <property type="protein sequence ID" value="MBC5706486.1"/>
    <property type="molecule type" value="Genomic_DNA"/>
</dbReference>
<dbReference type="InterPro" id="IPR005149">
    <property type="entry name" value="Tscrpt_reg_PadR_N"/>
</dbReference>
<dbReference type="SUPFAM" id="SSF46785">
    <property type="entry name" value="Winged helix' DNA-binding domain"/>
    <property type="match status" value="1"/>
</dbReference>
<evidence type="ECO:0000259" key="1">
    <source>
        <dbReference type="Pfam" id="PF03551"/>
    </source>
</evidence>
<reference evidence="3 4" key="1">
    <citation type="submission" date="2020-08" db="EMBL/GenBank/DDBJ databases">
        <title>Genome public.</title>
        <authorList>
            <person name="Liu C."/>
            <person name="Sun Q."/>
        </authorList>
    </citation>
    <scope>NUCLEOTIDE SEQUENCE [LARGE SCALE GENOMIC DNA]</scope>
    <source>
        <strain evidence="3 4">NSJ-66</strain>
    </source>
</reference>
<dbReference type="RefSeq" id="WP_187018544.1">
    <property type="nucleotide sequence ID" value="NZ_JACOPB010000001.1"/>
</dbReference>
<dbReference type="InterPro" id="IPR036388">
    <property type="entry name" value="WH-like_DNA-bd_sf"/>
</dbReference>
<evidence type="ECO:0000259" key="2">
    <source>
        <dbReference type="Pfam" id="PF10400"/>
    </source>
</evidence>
<comment type="caution">
    <text evidence="3">The sequence shown here is derived from an EMBL/GenBank/DDBJ whole genome shotgun (WGS) entry which is preliminary data.</text>
</comment>
<sequence>MEKIILGLLMIKAMSGYEMRSFIKNHLALMCSDSAGSFQTALQKLLAKNMISCTEHVEKGKNKKTYTITDEGRDAFFQWEEQPMNHKKAKNIELVKLFFLGTLSSEKRGPLVQAYLSQLVAEQKELITLREYILKSEAAYLESIAYNKESMDRFRYQMATLDYGIASFNFEIEWFGQFLKKMEENTTL</sequence>
<feature type="domain" description="Transcription regulator PadR C-terminal" evidence="2">
    <location>
        <begin position="91"/>
        <end position="182"/>
    </location>
</feature>
<gene>
    <name evidence="3" type="ORF">H8S75_00730</name>
</gene>
<dbReference type="Pfam" id="PF10400">
    <property type="entry name" value="Vir_act_alpha_C"/>
    <property type="match status" value="1"/>
</dbReference>
<keyword evidence="4" id="KW-1185">Reference proteome</keyword>
<dbReference type="PANTHER" id="PTHR43252">
    <property type="entry name" value="TRANSCRIPTIONAL REGULATOR YQJI"/>
    <property type="match status" value="1"/>
</dbReference>
<proteinExistence type="predicted"/>
<dbReference type="PANTHER" id="PTHR43252:SF6">
    <property type="entry name" value="NEGATIVE TRANSCRIPTION REGULATOR PADR"/>
    <property type="match status" value="1"/>
</dbReference>
<protein>
    <submittedName>
        <fullName evidence="3">PadR family transcriptional regulator</fullName>
    </submittedName>
</protein>